<dbReference type="GO" id="GO:0003830">
    <property type="term" value="F:beta-1,4-mannosylglycoprotein 4-beta-N-acetylglucosaminyltransferase activity"/>
    <property type="evidence" value="ECO:0007669"/>
    <property type="project" value="InterPro"/>
</dbReference>
<organism evidence="3 4">
    <name type="scientific">Perkinsus olseni</name>
    <name type="common">Perkinsus atlanticus</name>
    <dbReference type="NCBI Taxonomy" id="32597"/>
    <lineage>
        <taxon>Eukaryota</taxon>
        <taxon>Sar</taxon>
        <taxon>Alveolata</taxon>
        <taxon>Perkinsozoa</taxon>
        <taxon>Perkinsea</taxon>
        <taxon>Perkinsida</taxon>
        <taxon>Perkinsidae</taxon>
        <taxon>Perkinsus</taxon>
    </lineage>
</organism>
<dbReference type="InterPro" id="IPR006813">
    <property type="entry name" value="Glyco_trans_17"/>
</dbReference>
<keyword evidence="3" id="KW-0808">Transferase</keyword>
<evidence type="ECO:0000256" key="2">
    <source>
        <dbReference type="SAM" id="Phobius"/>
    </source>
</evidence>
<dbReference type="Pfam" id="PF04724">
    <property type="entry name" value="Glyco_transf_17"/>
    <property type="match status" value="2"/>
</dbReference>
<evidence type="ECO:0000313" key="3">
    <source>
        <dbReference type="EMBL" id="KAF4759433.1"/>
    </source>
</evidence>
<feature type="compositionally biased region" description="Polar residues" evidence="1">
    <location>
        <begin position="791"/>
        <end position="801"/>
    </location>
</feature>
<feature type="transmembrane region" description="Helical" evidence="2">
    <location>
        <begin position="711"/>
        <end position="737"/>
    </location>
</feature>
<gene>
    <name evidence="3" type="primary">MGAT3_2</name>
    <name evidence="3" type="ORF">FOZ63_010750</name>
</gene>
<feature type="compositionally biased region" description="Basic and acidic residues" evidence="1">
    <location>
        <begin position="775"/>
        <end position="787"/>
    </location>
</feature>
<feature type="non-terminal residue" evidence="3">
    <location>
        <position position="1"/>
    </location>
</feature>
<dbReference type="EMBL" id="JABANO010000211">
    <property type="protein sequence ID" value="KAF4759433.1"/>
    <property type="molecule type" value="Genomic_DNA"/>
</dbReference>
<accession>A0A7J6UQ80</accession>
<name>A0A7J6UQ80_PEROL</name>
<evidence type="ECO:0000256" key="1">
    <source>
        <dbReference type="SAM" id="MobiDB-lite"/>
    </source>
</evidence>
<dbReference type="Proteomes" id="UP000553632">
    <property type="component" value="Unassembled WGS sequence"/>
</dbReference>
<keyword evidence="3" id="KW-0328">Glycosyltransferase</keyword>
<dbReference type="PANTHER" id="PTHR12224:SF0">
    <property type="entry name" value="BETA-1,4-MANNOSYL-GLYCOPROTEIN 4-BETA-N-ACETYLGLUCOSAMINYLTRANSFERASE"/>
    <property type="match status" value="1"/>
</dbReference>
<sequence>MPLGLRSSSRGRAAASPSATRARVAAAGAAETVATQRHSTERGDTGAWSWTRLRSMIVLVCVLLPALYVLSVPIRGASSFNDEGAFLQGAAVLNGNDILSRLELVLKKLRSAALKADGKEAEDKAIELKEALDVRGRELEEAKGTIEDLKGEKADCAKRGTKAPVVTAENILDRGDLMWIDAAQVDLNELGEWEINPDHGRMEEIAGLEFDWLSLVNRHHPNNEVWVRRYVTHLQGLLSREPAAEATVLDRPQSRKLEWDCQRNPYMTGTRPSPVRIVDLVPFAYELDILEIRLHELHSVVDVFVIVESTRAFKKWSKSLLLGAALESRRFEAFRDKIVYGVLDDAVEARFRRVNGGKEDREGYLECRYALETFSRGYLLEKYVEAFGEPDDKTLFIHGDMDEMPAAEQVAAFKYCTPKDTRYPAALPTRFLAMNFAWRRADMPDLTFPNIFDKSSMQRHPITGAALPARTKGHWAMDHPTVGAHMSFFMPPESDLLKQLSFSDDIAVALAKNPSMADAWRVCGIRVCCWDDASNARTEKISFNTWIPWFADANRQRYPYMFPSRERLAACEYIRKQQQTNRLKFDKALAWAYNNGIRLRPSRELLLGQPHRAGGAISAAVLSRRTRPGEGLRSAIRGARRLAAALAVGVGRLRPTAAALAVLITGEVDMQHAEIFTSVGSIARLSVDYAPAKCGEKPRNRAEKRPSSNKMFLKALLLKLCLMAFALCVMSLLWSLIRGSPANRAFLRDRVMNLSVLVYGEEVYHMDTSPASVARRGELGSREEKPGVHQPQDNGAANDSPKQYDIPGILEEASRQVYENEAEVDLHRLGQWEANPEFGDMEKRAGAEFDWAALADRNHPNFTVWAVRYMDLLRPALARDPPSDLLTTVRPPDRRIKWNCMENRYMSGDRPSPVKIVDLLLFAYEFDVLEMRLYELDSLVDVFIIVETAKTLKKWNKPLLLGTVLNSPRFERFRRKIVYNVLDDSAQARYQRLMGEGEGTFGFEEFARAFLVEKYVEAFGEPDDSVLFIHGDLDEMPTAEQVAAFKYCTPKDPKLPVVLRARFVSQNFAWK</sequence>
<evidence type="ECO:0000313" key="4">
    <source>
        <dbReference type="Proteomes" id="UP000553632"/>
    </source>
</evidence>
<keyword evidence="2" id="KW-0812">Transmembrane</keyword>
<comment type="caution">
    <text evidence="3">The sequence shown here is derived from an EMBL/GenBank/DDBJ whole genome shotgun (WGS) entry which is preliminary data.</text>
</comment>
<proteinExistence type="predicted"/>
<keyword evidence="4" id="KW-1185">Reference proteome</keyword>
<reference evidence="3 4" key="1">
    <citation type="submission" date="2020-04" db="EMBL/GenBank/DDBJ databases">
        <title>Perkinsus olseni comparative genomics.</title>
        <authorList>
            <person name="Bogema D.R."/>
        </authorList>
    </citation>
    <scope>NUCLEOTIDE SEQUENCE [LARGE SCALE GENOMIC DNA]</scope>
    <source>
        <strain evidence="3 4">ATCC PRA-207</strain>
    </source>
</reference>
<protein>
    <submittedName>
        <fullName evidence="3">Beta-1,4-mannosyl-glycoprotein 4-beta-N-acetylglucosaminyltransferase</fullName>
    </submittedName>
</protein>
<dbReference type="PANTHER" id="PTHR12224">
    <property type="entry name" value="BETA-1,4-MANNOSYL-GLYCOPROTEIN BETA-1,4-N-ACETYLGLUCOSAMINYL-TRANSFERASE"/>
    <property type="match status" value="1"/>
</dbReference>
<keyword evidence="2" id="KW-1133">Transmembrane helix</keyword>
<dbReference type="GO" id="GO:0016020">
    <property type="term" value="C:membrane"/>
    <property type="evidence" value="ECO:0007669"/>
    <property type="project" value="InterPro"/>
</dbReference>
<keyword evidence="2" id="KW-0472">Membrane</keyword>
<feature type="region of interest" description="Disordered" evidence="1">
    <location>
        <begin position="774"/>
        <end position="804"/>
    </location>
</feature>
<dbReference type="AlphaFoldDB" id="A0A7J6UQ80"/>
<dbReference type="GO" id="GO:0006044">
    <property type="term" value="P:N-acetylglucosamine metabolic process"/>
    <property type="evidence" value="ECO:0007669"/>
    <property type="project" value="TreeGrafter"/>
</dbReference>
<feature type="region of interest" description="Disordered" evidence="1">
    <location>
        <begin position="1"/>
        <end position="20"/>
    </location>
</feature>